<dbReference type="OrthoDB" id="8753841at2"/>
<evidence type="ECO:0000313" key="3">
    <source>
        <dbReference type="Proteomes" id="UP000472320"/>
    </source>
</evidence>
<sequence length="211" mass="22441">MKSILFAASLAITTATAAAAAAAPSASAKASAKAAASAPAPAAVQVQTRDVPVNDFMQGRLPFVLPLNVPVPVEYQQSKVKKIGYSYWMRPEDAVNATAAALPTRNGYMYGSTATNVTYDASHHVFYGINDPGSLNKLRGAATNIQVKEFYDVKNPAVMISMISGTTGQPAYFMYMATGKKNETFFLSYRAPDGRKDIGDAVWAKMAAAIK</sequence>
<dbReference type="EMBL" id="WNKX01000017">
    <property type="protein sequence ID" value="MTW12846.1"/>
    <property type="molecule type" value="Genomic_DNA"/>
</dbReference>
<proteinExistence type="predicted"/>
<gene>
    <name evidence="2" type="ORF">GM658_19750</name>
</gene>
<feature type="signal peptide" evidence="1">
    <location>
        <begin position="1"/>
        <end position="17"/>
    </location>
</feature>
<protein>
    <submittedName>
        <fullName evidence="2">Uncharacterized protein</fullName>
    </submittedName>
</protein>
<accession>A0A6L6QMC5</accession>
<dbReference type="AlphaFoldDB" id="A0A6L6QMC5"/>
<name>A0A6L6QMC5_9BURK</name>
<organism evidence="2 3">
    <name type="scientific">Massilia eburnea</name>
    <dbReference type="NCBI Taxonomy" id="1776165"/>
    <lineage>
        <taxon>Bacteria</taxon>
        <taxon>Pseudomonadati</taxon>
        <taxon>Pseudomonadota</taxon>
        <taxon>Betaproteobacteria</taxon>
        <taxon>Burkholderiales</taxon>
        <taxon>Oxalobacteraceae</taxon>
        <taxon>Telluria group</taxon>
        <taxon>Massilia</taxon>
    </lineage>
</organism>
<dbReference type="Proteomes" id="UP000472320">
    <property type="component" value="Unassembled WGS sequence"/>
</dbReference>
<keyword evidence="3" id="KW-1185">Reference proteome</keyword>
<keyword evidence="1" id="KW-0732">Signal</keyword>
<evidence type="ECO:0000256" key="1">
    <source>
        <dbReference type="SAM" id="SignalP"/>
    </source>
</evidence>
<dbReference type="RefSeq" id="WP_155455785.1">
    <property type="nucleotide sequence ID" value="NZ_WNKX01000017.1"/>
</dbReference>
<comment type="caution">
    <text evidence="2">The sequence shown here is derived from an EMBL/GenBank/DDBJ whole genome shotgun (WGS) entry which is preliminary data.</text>
</comment>
<evidence type="ECO:0000313" key="2">
    <source>
        <dbReference type="EMBL" id="MTW12846.1"/>
    </source>
</evidence>
<feature type="chain" id="PRO_5026837161" evidence="1">
    <location>
        <begin position="18"/>
        <end position="211"/>
    </location>
</feature>
<reference evidence="2 3" key="1">
    <citation type="submission" date="2019-11" db="EMBL/GenBank/DDBJ databases">
        <title>Type strains purchased from KCTC, JCM and DSMZ.</title>
        <authorList>
            <person name="Lu H."/>
        </authorList>
    </citation>
    <scope>NUCLEOTIDE SEQUENCE [LARGE SCALE GENOMIC DNA]</scope>
    <source>
        <strain evidence="2 3">JCM 31587</strain>
    </source>
</reference>